<reference evidence="2" key="1">
    <citation type="submission" date="2021-05" db="EMBL/GenBank/DDBJ databases">
        <authorList>
            <person name="Alioto T."/>
            <person name="Alioto T."/>
            <person name="Gomez Garrido J."/>
        </authorList>
    </citation>
    <scope>NUCLEOTIDE SEQUENCE</scope>
</reference>
<dbReference type="EMBL" id="HBUE01278960">
    <property type="protein sequence ID" value="CAG6568013.1"/>
    <property type="molecule type" value="Transcribed_RNA"/>
</dbReference>
<sequence>MAPVTRQSVAEKRGSDKPVAAEPAAPKIPPPRRGMVGGEGENVRVVNPPSPPKRAPEEPKEEEEEVTDDDDDECVLHHESLEVIDVEDYDEKCRMIRIIIRALRAELGVKKEKRSKTVKIKQEPQE</sequence>
<protein>
    <submittedName>
        <fullName evidence="2">(northern house mosquito) hypothetical protein</fullName>
    </submittedName>
</protein>
<dbReference type="AlphaFoldDB" id="A0A8D8DRW4"/>
<evidence type="ECO:0000256" key="1">
    <source>
        <dbReference type="SAM" id="MobiDB-lite"/>
    </source>
</evidence>
<dbReference type="EMBL" id="HBUE01173484">
    <property type="protein sequence ID" value="CAG6516511.1"/>
    <property type="molecule type" value="Transcribed_RNA"/>
</dbReference>
<dbReference type="EMBL" id="HBUE01278954">
    <property type="protein sequence ID" value="CAG6568010.1"/>
    <property type="molecule type" value="Transcribed_RNA"/>
</dbReference>
<accession>A0A8D8DRW4</accession>
<evidence type="ECO:0000313" key="2">
    <source>
        <dbReference type="EMBL" id="CAG6516513.1"/>
    </source>
</evidence>
<dbReference type="EMBL" id="HBUE01173488">
    <property type="protein sequence ID" value="CAG6516513.1"/>
    <property type="molecule type" value="Transcribed_RNA"/>
</dbReference>
<feature type="compositionally biased region" description="Acidic residues" evidence="1">
    <location>
        <begin position="59"/>
        <end position="72"/>
    </location>
</feature>
<feature type="region of interest" description="Disordered" evidence="1">
    <location>
        <begin position="1"/>
        <end position="72"/>
    </location>
</feature>
<dbReference type="EMBL" id="HBUE01278958">
    <property type="protein sequence ID" value="CAG6568012.1"/>
    <property type="molecule type" value="Transcribed_RNA"/>
</dbReference>
<dbReference type="EMBL" id="HBUE01173490">
    <property type="protein sequence ID" value="CAG6516514.1"/>
    <property type="molecule type" value="Transcribed_RNA"/>
</dbReference>
<organism evidence="2">
    <name type="scientific">Culex pipiens</name>
    <name type="common">House mosquito</name>
    <dbReference type="NCBI Taxonomy" id="7175"/>
    <lineage>
        <taxon>Eukaryota</taxon>
        <taxon>Metazoa</taxon>
        <taxon>Ecdysozoa</taxon>
        <taxon>Arthropoda</taxon>
        <taxon>Hexapoda</taxon>
        <taxon>Insecta</taxon>
        <taxon>Pterygota</taxon>
        <taxon>Neoptera</taxon>
        <taxon>Endopterygota</taxon>
        <taxon>Diptera</taxon>
        <taxon>Nematocera</taxon>
        <taxon>Culicoidea</taxon>
        <taxon>Culicidae</taxon>
        <taxon>Culicinae</taxon>
        <taxon>Culicini</taxon>
        <taxon>Culex</taxon>
        <taxon>Culex</taxon>
    </lineage>
</organism>
<name>A0A8D8DRW4_CULPI</name>
<proteinExistence type="predicted"/>